<evidence type="ECO:0008006" key="7">
    <source>
        <dbReference type="Google" id="ProtNLM"/>
    </source>
</evidence>
<feature type="compositionally biased region" description="Acidic residues" evidence="4">
    <location>
        <begin position="509"/>
        <end position="519"/>
    </location>
</feature>
<comment type="caution">
    <text evidence="5">The sequence shown here is derived from an EMBL/GenBank/DDBJ whole genome shotgun (WGS) entry which is preliminary data.</text>
</comment>
<reference evidence="5 6" key="1">
    <citation type="submission" date="2024-01" db="EMBL/GenBank/DDBJ databases">
        <title>The genomes of 5 underutilized Papilionoideae crops provide insights into root nodulation and disease resistanc.</title>
        <authorList>
            <person name="Jiang F."/>
        </authorList>
    </citation>
    <scope>NUCLEOTIDE SEQUENCE [LARGE SCALE GENOMIC DNA]</scope>
    <source>
        <strain evidence="5">LVBAO_FW01</strain>
        <tissue evidence="5">Leaves</tissue>
    </source>
</reference>
<dbReference type="FunFam" id="3.30.420.40:FF:000058">
    <property type="entry name" value="Putative actin-related protein 5"/>
    <property type="match status" value="1"/>
</dbReference>
<organism evidence="5 6">
    <name type="scientific">Canavalia gladiata</name>
    <name type="common">Sword bean</name>
    <name type="synonym">Dolichos gladiatus</name>
    <dbReference type="NCBI Taxonomy" id="3824"/>
    <lineage>
        <taxon>Eukaryota</taxon>
        <taxon>Viridiplantae</taxon>
        <taxon>Streptophyta</taxon>
        <taxon>Embryophyta</taxon>
        <taxon>Tracheophyta</taxon>
        <taxon>Spermatophyta</taxon>
        <taxon>Magnoliopsida</taxon>
        <taxon>eudicotyledons</taxon>
        <taxon>Gunneridae</taxon>
        <taxon>Pentapetalae</taxon>
        <taxon>rosids</taxon>
        <taxon>fabids</taxon>
        <taxon>Fabales</taxon>
        <taxon>Fabaceae</taxon>
        <taxon>Papilionoideae</taxon>
        <taxon>50 kb inversion clade</taxon>
        <taxon>NPAAA clade</taxon>
        <taxon>indigoferoid/millettioid clade</taxon>
        <taxon>Phaseoleae</taxon>
        <taxon>Canavalia</taxon>
    </lineage>
</organism>
<evidence type="ECO:0000256" key="2">
    <source>
        <dbReference type="ARBA" id="ARBA00023242"/>
    </source>
</evidence>
<dbReference type="Gene3D" id="3.30.420.40">
    <property type="match status" value="5"/>
</dbReference>
<keyword evidence="2" id="KW-0539">Nucleus</keyword>
<sequence length="694" mass="78965">MRSWTLICFGHLFSTSPSTEPSRLCLNLPVWRSSFLHKARSGFVYTQKKQLPFLKKPLYPEPHHHYAFCFPNRTPIRFPPLQFPHSYRNRQWRLLFPYWGGSVSRELSDGRVSLNLVLFSATLCKGHAIEKPVCDFPAFFTLHLPLPIYLYFSVIDYDACLFLILDLTGWGPMDQSVVDTISKFGVLKVELNDLELVLEQIDHPVLITECVCNPVQCRSKMAELLFETYGVPSIAFGVDVAFSYKYNQQEGVCAKDGLALCPGFSTTHVLPVDNVMKTILLFCTMYMLWLSNSCMPDLCFVDGEPVYKGCCRTNIGGSHMTDYLKELLSLKYPDHMDRFTWEKVEDLKMKNCYIAPDYISEARLFQKGAKEAEEKTRTLPFPPSIEPPSEEEIARKAVIKEKHPQRLTETAEAKRSSKINELENELHGLEFLLNQLEQVEESDVPSFLAETDYVSRQEIEAAYNQVTQSLEKEKGEPKNEQAETEKADLAVNEEQSPANIPDDVLTPEQDLDPTSEEDTSVPAEVPQFCPPTNEDFQIVLGVERFRCPELLFSPKWIEVNQAGLDEMVGVAMKRLPYKDESLEERMTSSILVTGGSSLFPGIIERLEARIRMIRPCGSPIKVVRALDPVFDAWRGAASFASIPQFHTQTFSKLDYYEKGRCRLRIVRRGHSSRLSREVEIEGVMNEIGGAGREG</sequence>
<dbReference type="InterPro" id="IPR043129">
    <property type="entry name" value="ATPase_NBD"/>
</dbReference>
<dbReference type="InterPro" id="IPR004000">
    <property type="entry name" value="Actin"/>
</dbReference>
<dbReference type="FunFam" id="3.30.420.40:FF:000048">
    <property type="entry name" value="ARP5 actin-related protein 5 homolog"/>
    <property type="match status" value="1"/>
</dbReference>
<comment type="similarity">
    <text evidence="3">Belongs to the actin family.</text>
</comment>
<dbReference type="Gene3D" id="3.90.640.10">
    <property type="entry name" value="Actin, Chain A, domain 4"/>
    <property type="match status" value="2"/>
</dbReference>
<dbReference type="GO" id="GO:0030029">
    <property type="term" value="P:actin filament-based process"/>
    <property type="evidence" value="ECO:0007669"/>
    <property type="project" value="UniProtKB-ARBA"/>
</dbReference>
<evidence type="ECO:0000256" key="4">
    <source>
        <dbReference type="SAM" id="MobiDB-lite"/>
    </source>
</evidence>
<evidence type="ECO:0000256" key="3">
    <source>
        <dbReference type="RuleBase" id="RU000487"/>
    </source>
</evidence>
<dbReference type="SUPFAM" id="SSF53067">
    <property type="entry name" value="Actin-like ATPase domain"/>
    <property type="match status" value="2"/>
</dbReference>
<feature type="region of interest" description="Disordered" evidence="4">
    <location>
        <begin position="470"/>
        <end position="528"/>
    </location>
</feature>
<gene>
    <name evidence="5" type="ORF">VNO77_32256</name>
</gene>
<protein>
    <recommendedName>
        <fullName evidence="7">Actin-related protein 5</fullName>
    </recommendedName>
</protein>
<evidence type="ECO:0000256" key="1">
    <source>
        <dbReference type="ARBA" id="ARBA00004123"/>
    </source>
</evidence>
<name>A0AAN9KRQ1_CANGL</name>
<dbReference type="AlphaFoldDB" id="A0AAN9KRQ1"/>
<accession>A0AAN9KRQ1</accession>
<dbReference type="PANTHER" id="PTHR11937">
    <property type="entry name" value="ACTIN"/>
    <property type="match status" value="1"/>
</dbReference>
<dbReference type="SMART" id="SM00268">
    <property type="entry name" value="ACTIN"/>
    <property type="match status" value="1"/>
</dbReference>
<proteinExistence type="inferred from homology"/>
<evidence type="ECO:0000313" key="6">
    <source>
        <dbReference type="Proteomes" id="UP001367508"/>
    </source>
</evidence>
<feature type="compositionally biased region" description="Basic and acidic residues" evidence="4">
    <location>
        <begin position="470"/>
        <end position="488"/>
    </location>
</feature>
<dbReference type="Pfam" id="PF00022">
    <property type="entry name" value="Actin"/>
    <property type="match status" value="2"/>
</dbReference>
<evidence type="ECO:0000313" key="5">
    <source>
        <dbReference type="EMBL" id="KAK7321521.1"/>
    </source>
</evidence>
<comment type="subcellular location">
    <subcellularLocation>
        <location evidence="1">Nucleus</location>
    </subcellularLocation>
</comment>
<dbReference type="GO" id="GO:0005634">
    <property type="term" value="C:nucleus"/>
    <property type="evidence" value="ECO:0007669"/>
    <property type="project" value="UniProtKB-SubCell"/>
</dbReference>
<keyword evidence="6" id="KW-1185">Reference proteome</keyword>
<dbReference type="EMBL" id="JAYMYQ010000007">
    <property type="protein sequence ID" value="KAK7321521.1"/>
    <property type="molecule type" value="Genomic_DNA"/>
</dbReference>
<dbReference type="Proteomes" id="UP001367508">
    <property type="component" value="Unassembled WGS sequence"/>
</dbReference>